<protein>
    <submittedName>
        <fullName evidence="10">Porin LamB type</fullName>
    </submittedName>
</protein>
<evidence type="ECO:0000256" key="3">
    <source>
        <dbReference type="ARBA" id="ARBA00022448"/>
    </source>
</evidence>
<dbReference type="InterPro" id="IPR036998">
    <property type="entry name" value="Porin_LamB_sf"/>
</dbReference>
<sequence length="393" mass="41978">MFMASFSAQAVEIDTFEFNGYMRGGAYLSPAGTPRGGYTLGGDTQKFRLGNEGDNGIEFGIGKTFDVGNGMKWGVQYMPSVWNGKYATAQGFATMSGLDFAPEATFWAGQRRLRIQDVHIVDYYLMDYGDNTGAGMTGYNLGYAKLGVGVFTGGTLDNNTAATSNARRINVDLSEIQSNAGGTLRILATLVNGSFQMGRSGTGLSLSHNQSDFLVNGLTNTIFLQSASGHAGLNGQFQGLGDVATGSIEQPGMQSMRIAETVTWQSGAFGGQALIAHQSAKIDGGINNGLSTRDFSLGGRMSYATSRNFKWLVEAGTTSRRIDGQAPQYLHKFTLAPTLALAPEFWSRPEMRFYVTRANWNSSAAAANSGVGGFAVGGRTSITLTGIQIETWW</sequence>
<dbReference type="Proteomes" id="UP000001625">
    <property type="component" value="Chromosome"/>
</dbReference>
<keyword evidence="8" id="KW-0472">Membrane</keyword>
<dbReference type="GO" id="GO:0006811">
    <property type="term" value="P:monoatomic ion transport"/>
    <property type="evidence" value="ECO:0007669"/>
    <property type="project" value="UniProtKB-KW"/>
</dbReference>
<dbReference type="GO" id="GO:0046930">
    <property type="term" value="C:pore complex"/>
    <property type="evidence" value="ECO:0007669"/>
    <property type="project" value="UniProtKB-KW"/>
</dbReference>
<comment type="similarity">
    <text evidence="2">Belongs to the porin LamB (TC 1.B.3) family.</text>
</comment>
<dbReference type="AlphaFoldDB" id="D5CSG1"/>
<keyword evidence="9" id="KW-0998">Cell outer membrane</keyword>
<dbReference type="EMBL" id="CP001965">
    <property type="protein sequence ID" value="ADE11897.1"/>
    <property type="molecule type" value="Genomic_DNA"/>
</dbReference>
<accession>D5CSG1</accession>
<dbReference type="SUPFAM" id="SSF56935">
    <property type="entry name" value="Porins"/>
    <property type="match status" value="1"/>
</dbReference>
<dbReference type="STRING" id="580332.Slit_1664"/>
<keyword evidence="3" id="KW-0813">Transport</keyword>
<dbReference type="InterPro" id="IPR003192">
    <property type="entry name" value="Porin_LamB"/>
</dbReference>
<dbReference type="InterPro" id="IPR050286">
    <property type="entry name" value="G_neg_Bact_CarbUptk_Porin"/>
</dbReference>
<dbReference type="PANTHER" id="PTHR38762">
    <property type="entry name" value="CRYPTIC OUTER MEMBRANE PORIN BGLH-RELATED"/>
    <property type="match status" value="1"/>
</dbReference>
<evidence type="ECO:0000313" key="10">
    <source>
        <dbReference type="EMBL" id="ADE11897.1"/>
    </source>
</evidence>
<dbReference type="HOGENOM" id="CLU_032473_4_1_4"/>
<evidence type="ECO:0000256" key="1">
    <source>
        <dbReference type="ARBA" id="ARBA00004571"/>
    </source>
</evidence>
<keyword evidence="7" id="KW-0626">Porin</keyword>
<evidence type="ECO:0000256" key="5">
    <source>
        <dbReference type="ARBA" id="ARBA00022692"/>
    </source>
</evidence>
<dbReference type="GO" id="GO:0015774">
    <property type="term" value="P:polysaccharide transport"/>
    <property type="evidence" value="ECO:0007669"/>
    <property type="project" value="TreeGrafter"/>
</dbReference>
<keyword evidence="11" id="KW-1185">Reference proteome</keyword>
<dbReference type="eggNOG" id="COG4580">
    <property type="taxonomic scope" value="Bacteria"/>
</dbReference>
<keyword evidence="5" id="KW-0812">Transmembrane</keyword>
<evidence type="ECO:0000256" key="6">
    <source>
        <dbReference type="ARBA" id="ARBA00023065"/>
    </source>
</evidence>
<evidence type="ECO:0000256" key="9">
    <source>
        <dbReference type="ARBA" id="ARBA00023237"/>
    </source>
</evidence>
<dbReference type="GO" id="GO:0009279">
    <property type="term" value="C:cell outer membrane"/>
    <property type="evidence" value="ECO:0007669"/>
    <property type="project" value="UniProtKB-SubCell"/>
</dbReference>
<evidence type="ECO:0000256" key="4">
    <source>
        <dbReference type="ARBA" id="ARBA00022452"/>
    </source>
</evidence>
<evidence type="ECO:0000256" key="7">
    <source>
        <dbReference type="ARBA" id="ARBA00023114"/>
    </source>
</evidence>
<gene>
    <name evidence="10" type="ordered locus">Slit_1664</name>
</gene>
<evidence type="ECO:0000256" key="2">
    <source>
        <dbReference type="ARBA" id="ARBA00007055"/>
    </source>
</evidence>
<proteinExistence type="inferred from homology"/>
<dbReference type="Gene3D" id="2.40.170.10">
    <property type="entry name" value="Porin, LamB type"/>
    <property type="match status" value="1"/>
</dbReference>
<organism evidence="10 11">
    <name type="scientific">Sideroxydans lithotrophicus (strain ES-1)</name>
    <dbReference type="NCBI Taxonomy" id="580332"/>
    <lineage>
        <taxon>Bacteria</taxon>
        <taxon>Pseudomonadati</taxon>
        <taxon>Pseudomonadota</taxon>
        <taxon>Betaproteobacteria</taxon>
        <taxon>Nitrosomonadales</taxon>
        <taxon>Gallionellaceae</taxon>
        <taxon>Sideroxydans</taxon>
    </lineage>
</organism>
<keyword evidence="4" id="KW-1134">Transmembrane beta strand</keyword>
<name>D5CSG1_SIDLE</name>
<evidence type="ECO:0000256" key="8">
    <source>
        <dbReference type="ARBA" id="ARBA00023136"/>
    </source>
</evidence>
<dbReference type="KEGG" id="slt:Slit_1664"/>
<keyword evidence="6" id="KW-0406">Ion transport</keyword>
<evidence type="ECO:0000313" key="11">
    <source>
        <dbReference type="Proteomes" id="UP000001625"/>
    </source>
</evidence>
<reference evidence="10 11" key="1">
    <citation type="submission" date="2010-03" db="EMBL/GenBank/DDBJ databases">
        <title>Complete sequence of Sideroxydans lithotrophicus ES-1.</title>
        <authorList>
            <consortium name="US DOE Joint Genome Institute"/>
            <person name="Lucas S."/>
            <person name="Copeland A."/>
            <person name="Lapidus A."/>
            <person name="Cheng J.-F."/>
            <person name="Bruce D."/>
            <person name="Goodwin L."/>
            <person name="Pitluck S."/>
            <person name="Munk A.C."/>
            <person name="Detter J.C."/>
            <person name="Han C."/>
            <person name="Tapia R."/>
            <person name="Larimer F."/>
            <person name="Land M."/>
            <person name="Hauser L."/>
            <person name="Kyrpides N."/>
            <person name="Ivanova N."/>
            <person name="Emerson D."/>
            <person name="Woyke T."/>
        </authorList>
    </citation>
    <scope>NUCLEOTIDE SEQUENCE [LARGE SCALE GENOMIC DNA]</scope>
    <source>
        <strain evidence="10 11">ES-1</strain>
    </source>
</reference>
<dbReference type="PANTHER" id="PTHR38762:SF1">
    <property type="entry name" value="CRYPTIC OUTER MEMBRANE PORIN BGLH-RELATED"/>
    <property type="match status" value="1"/>
</dbReference>
<comment type="subcellular location">
    <subcellularLocation>
        <location evidence="1">Cell outer membrane</location>
        <topology evidence="1">Multi-pass membrane protein</topology>
    </subcellularLocation>
</comment>
<dbReference type="GO" id="GO:0015144">
    <property type="term" value="F:carbohydrate transmembrane transporter activity"/>
    <property type="evidence" value="ECO:0007669"/>
    <property type="project" value="TreeGrafter"/>
</dbReference>
<dbReference type="Pfam" id="PF02264">
    <property type="entry name" value="LamB"/>
    <property type="match status" value="1"/>
</dbReference>
<dbReference type="GO" id="GO:0015288">
    <property type="term" value="F:porin activity"/>
    <property type="evidence" value="ECO:0007669"/>
    <property type="project" value="UniProtKB-KW"/>
</dbReference>